<feature type="compositionally biased region" description="Low complexity" evidence="1">
    <location>
        <begin position="30"/>
        <end position="48"/>
    </location>
</feature>
<evidence type="ECO:0000313" key="4">
    <source>
        <dbReference type="EMBL" id="WNR45851.1"/>
    </source>
</evidence>
<feature type="transmembrane region" description="Helical" evidence="2">
    <location>
        <begin position="104"/>
        <end position="122"/>
    </location>
</feature>
<keyword evidence="2" id="KW-1133">Transmembrane helix</keyword>
<dbReference type="PANTHER" id="PTHR21666">
    <property type="entry name" value="PEPTIDASE-RELATED"/>
    <property type="match status" value="1"/>
</dbReference>
<dbReference type="InterPro" id="IPR016047">
    <property type="entry name" value="M23ase_b-sheet_dom"/>
</dbReference>
<feature type="compositionally biased region" description="Basic and acidic residues" evidence="1">
    <location>
        <begin position="1"/>
        <end position="12"/>
    </location>
</feature>
<dbReference type="AlphaFoldDB" id="A0AA96LSQ6"/>
<dbReference type="InterPro" id="IPR050570">
    <property type="entry name" value="Cell_wall_metabolism_enzyme"/>
</dbReference>
<reference evidence="4" key="1">
    <citation type="submission" date="2022-02" db="EMBL/GenBank/DDBJ databases">
        <title>Paenibacillus sp. MBLB1832 Whole Genome Shotgun Sequencing.</title>
        <authorList>
            <person name="Hwang C.Y."/>
            <person name="Cho E.-S."/>
            <person name="Seo M.-J."/>
        </authorList>
    </citation>
    <scope>NUCLEOTIDE SEQUENCE</scope>
    <source>
        <strain evidence="4">MBLB1832</strain>
    </source>
</reference>
<dbReference type="PANTHER" id="PTHR21666:SF270">
    <property type="entry name" value="MUREIN HYDROLASE ACTIVATOR ENVC"/>
    <property type="match status" value="1"/>
</dbReference>
<feature type="domain" description="M23ase beta-sheet core" evidence="3">
    <location>
        <begin position="200"/>
        <end position="293"/>
    </location>
</feature>
<dbReference type="Gene3D" id="2.70.70.10">
    <property type="entry name" value="Glucose Permease (Domain IIA)"/>
    <property type="match status" value="1"/>
</dbReference>
<dbReference type="EC" id="3.4.-.-" evidence="4"/>
<keyword evidence="2" id="KW-0472">Membrane</keyword>
<keyword evidence="4" id="KW-0378">Hydrolase</keyword>
<dbReference type="Pfam" id="PF01551">
    <property type="entry name" value="Peptidase_M23"/>
    <property type="match status" value="1"/>
</dbReference>
<name>A0AA96LSQ6_9BACL</name>
<dbReference type="GO" id="GO:0004222">
    <property type="term" value="F:metalloendopeptidase activity"/>
    <property type="evidence" value="ECO:0007669"/>
    <property type="project" value="TreeGrafter"/>
</dbReference>
<evidence type="ECO:0000256" key="2">
    <source>
        <dbReference type="SAM" id="Phobius"/>
    </source>
</evidence>
<evidence type="ECO:0000313" key="5">
    <source>
        <dbReference type="Proteomes" id="UP001304650"/>
    </source>
</evidence>
<proteinExistence type="predicted"/>
<dbReference type="SUPFAM" id="SSF51261">
    <property type="entry name" value="Duplicated hybrid motif"/>
    <property type="match status" value="1"/>
</dbReference>
<dbReference type="Proteomes" id="UP001304650">
    <property type="component" value="Chromosome"/>
</dbReference>
<dbReference type="EMBL" id="CP130319">
    <property type="protein sequence ID" value="WNR45851.1"/>
    <property type="molecule type" value="Genomic_DNA"/>
</dbReference>
<keyword evidence="2" id="KW-0812">Transmembrane</keyword>
<organism evidence="4 5">
    <name type="scientific">Paenibacillus roseopurpureus</name>
    <dbReference type="NCBI Taxonomy" id="2918901"/>
    <lineage>
        <taxon>Bacteria</taxon>
        <taxon>Bacillati</taxon>
        <taxon>Bacillota</taxon>
        <taxon>Bacilli</taxon>
        <taxon>Bacillales</taxon>
        <taxon>Paenibacillaceae</taxon>
        <taxon>Paenibacillus</taxon>
    </lineage>
</organism>
<dbReference type="RefSeq" id="WP_314802960.1">
    <property type="nucleotide sequence ID" value="NZ_CP130319.1"/>
</dbReference>
<protein>
    <submittedName>
        <fullName evidence="4">M23 family metallopeptidase</fullName>
        <ecNumber evidence="4">3.4.-.-</ecNumber>
    </submittedName>
</protein>
<gene>
    <name evidence="4" type="ORF">MJB10_07040</name>
</gene>
<evidence type="ECO:0000256" key="1">
    <source>
        <dbReference type="SAM" id="MobiDB-lite"/>
    </source>
</evidence>
<dbReference type="KEGG" id="proo:MJB10_07040"/>
<accession>A0AA96LSQ6</accession>
<dbReference type="InterPro" id="IPR011055">
    <property type="entry name" value="Dup_hybrid_motif"/>
</dbReference>
<dbReference type="CDD" id="cd12797">
    <property type="entry name" value="M23_peptidase"/>
    <property type="match status" value="1"/>
</dbReference>
<feature type="region of interest" description="Disordered" evidence="1">
    <location>
        <begin position="1"/>
        <end position="55"/>
    </location>
</feature>
<keyword evidence="5" id="KW-1185">Reference proteome</keyword>
<evidence type="ECO:0000259" key="3">
    <source>
        <dbReference type="Pfam" id="PF01551"/>
    </source>
</evidence>
<sequence>MGSNDKVKQRRLERLRHLRESSDVSQGNGSSFRASTTSSASPPTEFLLPPRPPQDEISLPLYADAEWRRRMEDPEFAWRQKMKMEKGGFDPGNGLFTPPTPRTIALKLLISGMLFAAIYGMFQVNKPWAMKGKLIITEALSRSYDFTAFSTWYTDKFGSSPAFIPSFNRTGNEAVKVSTTSRSLFAPAKGSIIVRYDGSSHKGVNLKTAAFAPVYAVDTGQVIFAGTAAETGQTIVIRHPGGLESTYGGLSEISVAVGDWMKVGEPIGKASAQDPAKGTMYFSVLKEGLSINPADVINFD</sequence>